<dbReference type="Proteomes" id="UP000006820">
    <property type="component" value="Chromosome"/>
</dbReference>
<feature type="transmembrane region" description="Helical" evidence="2">
    <location>
        <begin position="83"/>
        <end position="102"/>
    </location>
</feature>
<keyword evidence="2" id="KW-0472">Membrane</keyword>
<evidence type="ECO:0000313" key="4">
    <source>
        <dbReference type="Proteomes" id="UP000006820"/>
    </source>
</evidence>
<name>Q5YZF0_NOCFA</name>
<keyword evidence="2" id="KW-1133">Transmembrane helix</keyword>
<evidence type="ECO:0000313" key="3">
    <source>
        <dbReference type="EMBL" id="BAD56441.1"/>
    </source>
</evidence>
<keyword evidence="2" id="KW-0812">Transmembrane</keyword>
<proteinExistence type="predicted"/>
<sequence length="144" mass="14825">MVSPAASPPMIATPPMSRKDGGTHGEVPAPHRITGYHPRSDSPCPEPGMSSTTMILAAALDTLAQIGNPTPEAPPVSDKILQLVRYLTWFVLLAGICAIIYAGGRFAWEKWTGGGLESPKMVAGAMIGGAVATSAGTIMNAVIG</sequence>
<dbReference type="HOGENOM" id="CLU_1794494_0_0_11"/>
<feature type="region of interest" description="Disordered" evidence="1">
    <location>
        <begin position="1"/>
        <end position="27"/>
    </location>
</feature>
<keyword evidence="4" id="KW-1185">Reference proteome</keyword>
<gene>
    <name evidence="3" type="ordered locus">NFA_15950</name>
</gene>
<accession>Q5YZF0</accession>
<organism evidence="3 4">
    <name type="scientific">Nocardia farcinica (strain IFM 10152)</name>
    <dbReference type="NCBI Taxonomy" id="247156"/>
    <lineage>
        <taxon>Bacteria</taxon>
        <taxon>Bacillati</taxon>
        <taxon>Actinomycetota</taxon>
        <taxon>Actinomycetes</taxon>
        <taxon>Mycobacteriales</taxon>
        <taxon>Nocardiaceae</taxon>
        <taxon>Nocardia</taxon>
    </lineage>
</organism>
<feature type="transmembrane region" description="Helical" evidence="2">
    <location>
        <begin position="122"/>
        <end position="143"/>
    </location>
</feature>
<dbReference type="eggNOG" id="ENOG5031EHY">
    <property type="taxonomic scope" value="Bacteria"/>
</dbReference>
<evidence type="ECO:0000256" key="1">
    <source>
        <dbReference type="SAM" id="MobiDB-lite"/>
    </source>
</evidence>
<dbReference type="EMBL" id="AP006618">
    <property type="protein sequence ID" value="BAD56441.1"/>
    <property type="molecule type" value="Genomic_DNA"/>
</dbReference>
<evidence type="ECO:0000256" key="2">
    <source>
        <dbReference type="SAM" id="Phobius"/>
    </source>
</evidence>
<dbReference type="AlphaFoldDB" id="Q5YZF0"/>
<protein>
    <submittedName>
        <fullName evidence="3">Uncharacterized protein</fullName>
    </submittedName>
</protein>
<dbReference type="KEGG" id="nfa:NFA_15950"/>
<reference evidence="3 4" key="1">
    <citation type="journal article" date="2004" name="Proc. Natl. Acad. Sci. U.S.A.">
        <title>The complete genomic sequence of Nocardia farcinica IFM 10152.</title>
        <authorList>
            <person name="Ishikawa J."/>
            <person name="Yamashita A."/>
            <person name="Mikami Y."/>
            <person name="Hoshino Y."/>
            <person name="Kurita H."/>
            <person name="Hotta K."/>
            <person name="Shiba T."/>
            <person name="Hattori M."/>
        </authorList>
    </citation>
    <scope>NUCLEOTIDE SEQUENCE [LARGE SCALE GENOMIC DNA]</scope>
    <source>
        <strain evidence="3 4">IFM 10152</strain>
    </source>
</reference>
<dbReference type="STRING" id="247156.NFA_15950"/>